<proteinExistence type="predicted"/>
<evidence type="ECO:0000313" key="2">
    <source>
        <dbReference type="Proteomes" id="UP000196027"/>
    </source>
</evidence>
<sequence>MANLPVLPLSDLLEQVRTEPDTVNFQQVMQTIENNYVYRPTTFTNGGGSDQVHNEAGTNEGSCKIFAFGLLNSLSESEVLACFGDYYRQDVLQNPDGKDHANIRAFMKHGWQGIHFKDEALSPR</sequence>
<reference evidence="1 2" key="1">
    <citation type="submission" date="2017-05" db="EMBL/GenBank/DDBJ databases">
        <title>Genomic insights into alkan degradation activity of Oleiphilus messinensis.</title>
        <authorList>
            <person name="Kozyavkin S.A."/>
            <person name="Slesarev A.I."/>
            <person name="Golyshin P.N."/>
            <person name="Korzhenkov A."/>
            <person name="Golyshina O.N."/>
            <person name="Toshchakov S.V."/>
        </authorList>
    </citation>
    <scope>NUCLEOTIDE SEQUENCE [LARGE SCALE GENOMIC DNA]</scope>
    <source>
        <strain evidence="1 2">ME102</strain>
    </source>
</reference>
<organism evidence="1 2">
    <name type="scientific">Oleiphilus messinensis</name>
    <dbReference type="NCBI Taxonomy" id="141451"/>
    <lineage>
        <taxon>Bacteria</taxon>
        <taxon>Pseudomonadati</taxon>
        <taxon>Pseudomonadota</taxon>
        <taxon>Gammaproteobacteria</taxon>
        <taxon>Oceanospirillales</taxon>
        <taxon>Oleiphilaceae</taxon>
        <taxon>Oleiphilus</taxon>
    </lineage>
</organism>
<gene>
    <name evidence="1" type="ORF">OLMES_2641</name>
</gene>
<dbReference type="OrthoDB" id="9790826at2"/>
<dbReference type="Pfam" id="PF08888">
    <property type="entry name" value="HopJ"/>
    <property type="match status" value="1"/>
</dbReference>
<protein>
    <submittedName>
        <fullName evidence="1">Type III effector HopPmaJ</fullName>
    </submittedName>
</protein>
<accession>A0A1Y0I8A4</accession>
<dbReference type="AlphaFoldDB" id="A0A1Y0I8A4"/>
<name>A0A1Y0I8A4_9GAMM</name>
<dbReference type="KEGG" id="ome:OLMES_2641"/>
<dbReference type="RefSeq" id="WP_087461655.1">
    <property type="nucleotide sequence ID" value="NZ_CP021425.1"/>
</dbReference>
<dbReference type="Proteomes" id="UP000196027">
    <property type="component" value="Chromosome"/>
</dbReference>
<dbReference type="Gene3D" id="3.20.160.10">
    <property type="entry name" value="vpa0580 domain like"/>
    <property type="match status" value="1"/>
</dbReference>
<evidence type="ECO:0000313" key="1">
    <source>
        <dbReference type="EMBL" id="ARU56691.1"/>
    </source>
</evidence>
<dbReference type="InterPro" id="IPR014984">
    <property type="entry name" value="HopJ"/>
</dbReference>
<dbReference type="InterPro" id="IPR038604">
    <property type="entry name" value="HopJ_sf"/>
</dbReference>
<keyword evidence="2" id="KW-1185">Reference proteome</keyword>
<dbReference type="EMBL" id="CP021425">
    <property type="protein sequence ID" value="ARU56691.1"/>
    <property type="molecule type" value="Genomic_DNA"/>
</dbReference>